<evidence type="ECO:0000259" key="6">
    <source>
        <dbReference type="PROSITE" id="PS50022"/>
    </source>
</evidence>
<dbReference type="EMBL" id="WHNY01000005">
    <property type="protein sequence ID" value="NOU62824.1"/>
    <property type="molecule type" value="Genomic_DNA"/>
</dbReference>
<feature type="domain" description="F5/8 type C" evidence="6">
    <location>
        <begin position="649"/>
        <end position="791"/>
    </location>
</feature>
<dbReference type="InterPro" id="IPR000421">
    <property type="entry name" value="FA58C"/>
</dbReference>
<dbReference type="SUPFAM" id="SSF51011">
    <property type="entry name" value="Glycosyl hydrolase domain"/>
    <property type="match status" value="1"/>
</dbReference>
<feature type="domain" description="F5/8 type C" evidence="6">
    <location>
        <begin position="513"/>
        <end position="608"/>
    </location>
</feature>
<dbReference type="SUPFAM" id="SSF49785">
    <property type="entry name" value="Galactose-binding domain-like"/>
    <property type="match status" value="4"/>
</dbReference>
<dbReference type="Pfam" id="PF02055">
    <property type="entry name" value="Glyco_hydro_30"/>
    <property type="match status" value="1"/>
</dbReference>
<evidence type="ECO:0000256" key="5">
    <source>
        <dbReference type="SAM" id="SignalP"/>
    </source>
</evidence>
<dbReference type="Gene3D" id="2.60.120.260">
    <property type="entry name" value="Galactose-binding domain-like"/>
    <property type="match status" value="4"/>
</dbReference>
<dbReference type="InterPro" id="IPR013780">
    <property type="entry name" value="Glyco_hydro_b"/>
</dbReference>
<dbReference type="Gene3D" id="2.60.40.1180">
    <property type="entry name" value="Golgi alpha-mannosidase II"/>
    <property type="match status" value="1"/>
</dbReference>
<dbReference type="SUPFAM" id="SSF51445">
    <property type="entry name" value="(Trans)glycosidases"/>
    <property type="match status" value="1"/>
</dbReference>
<dbReference type="Gene3D" id="3.20.20.80">
    <property type="entry name" value="Glycosidases"/>
    <property type="match status" value="1"/>
</dbReference>
<organism evidence="7 8">
    <name type="scientific">Paenibacillus plantarum</name>
    <dbReference type="NCBI Taxonomy" id="2654975"/>
    <lineage>
        <taxon>Bacteria</taxon>
        <taxon>Bacillati</taxon>
        <taxon>Bacillota</taxon>
        <taxon>Bacilli</taxon>
        <taxon>Bacillales</taxon>
        <taxon>Paenibacillaceae</taxon>
        <taxon>Paenibacillus</taxon>
    </lineage>
</organism>
<evidence type="ECO:0000256" key="2">
    <source>
        <dbReference type="ARBA" id="ARBA00022729"/>
    </source>
</evidence>
<keyword evidence="2 5" id="KW-0732">Signal</keyword>
<keyword evidence="4" id="KW-0326">Glycosidase</keyword>
<dbReference type="Proteomes" id="UP000653578">
    <property type="component" value="Unassembled WGS sequence"/>
</dbReference>
<accession>A0ABX1X400</accession>
<keyword evidence="3 4" id="KW-0378">Hydrolase</keyword>
<name>A0ABX1X400_9BACL</name>
<feature type="domain" description="F5/8 type C" evidence="6">
    <location>
        <begin position="818"/>
        <end position="924"/>
    </location>
</feature>
<keyword evidence="8" id="KW-1185">Reference proteome</keyword>
<dbReference type="InterPro" id="IPR033452">
    <property type="entry name" value="GH30_C"/>
</dbReference>
<evidence type="ECO:0000256" key="1">
    <source>
        <dbReference type="ARBA" id="ARBA00005382"/>
    </source>
</evidence>
<proteinExistence type="inferred from homology"/>
<dbReference type="PANTHER" id="PTHR11069:SF23">
    <property type="entry name" value="LYSOSOMAL ACID GLUCOSYLCERAMIDASE"/>
    <property type="match status" value="1"/>
</dbReference>
<protein>
    <recommendedName>
        <fullName evidence="6">F5/8 type C domain-containing protein</fullName>
    </recommendedName>
</protein>
<evidence type="ECO:0000256" key="3">
    <source>
        <dbReference type="ARBA" id="ARBA00022801"/>
    </source>
</evidence>
<evidence type="ECO:0000313" key="7">
    <source>
        <dbReference type="EMBL" id="NOU62824.1"/>
    </source>
</evidence>
<dbReference type="InterPro" id="IPR008979">
    <property type="entry name" value="Galactose-bd-like_sf"/>
</dbReference>
<gene>
    <name evidence="7" type="ORF">GC096_02020</name>
</gene>
<evidence type="ECO:0000313" key="8">
    <source>
        <dbReference type="Proteomes" id="UP000653578"/>
    </source>
</evidence>
<dbReference type="PROSITE" id="PS50022">
    <property type="entry name" value="FA58C_3"/>
    <property type="match status" value="4"/>
</dbReference>
<dbReference type="InterPro" id="IPR017853">
    <property type="entry name" value="GH"/>
</dbReference>
<dbReference type="InterPro" id="IPR033453">
    <property type="entry name" value="Glyco_hydro_30_TIM-barrel"/>
</dbReference>
<dbReference type="Pfam" id="PF17189">
    <property type="entry name" value="Glyco_hydro_30C"/>
    <property type="match status" value="1"/>
</dbReference>
<feature type="signal peptide" evidence="5">
    <location>
        <begin position="1"/>
        <end position="39"/>
    </location>
</feature>
<sequence length="1069" mass="115154">MNSPKIRRCNMKKKAILSLNLVFTLAFSMLAIPGTTALASGSGGAVQVTYSSYNNNSGNYKLSVQPSKTLAQIDNTAVDATIQVDPSITYQSFVGFGGTMLNSDVYELNRLSATDKTNALKALVDPNVGNNYNLMRLTIGCSDACSSFDTTKPDNGFWSYDDNGGIADPNLTNFSIQKDIDAGTIATLQQMLAINPNLKFFASIWSPPGWMKDNNSMIITDQQAQNGLGHVLPQYYGTLANYFVKYIQAYANLGIPIYTVSLANEPNVPRLYPTTLWTASEQADFAVTLGQAFAANGIKTKIWSHDDNETDTFNFAEPVLKNANASAYIDGVGFHNYGGQVLVHPSMIHYQYPDKTLHVTEITNGSAQLVEYFRNWISSYDYWLSFAEFMPGPGPGFWQQVSSNDNPDFWTDTQLSWAGTPGNSTFKLNAYYYTFGQFSRFIQPGAVRIDSSGTQIGNISNVAFKNPDGTIVMVVVNRIPDSHNSTFMNTPAKTIKIATPDGQIVDTIPGDTVATYRWTPNTGEALTRSGWTASASLTNSAYSATQAIDDSTETLWNSGANQANGQSFSLNLGSAQTFDQISLNQGSLYGGDSPGSYQVFTSNDGVNWGSAVASGIGSNGMTNISFGSQTKQHIKIQLTGSATRGWTIANVSLFNSKNGILPTNGWTASASSTEQNGSASKALDGNLETRWSNGTAPAPGQWFQVDMGATRTFNKIDMNTGPSVGDYPRGYSVSVSNDGVNWGTPIATGVGIGQDNLVSFPSQTARYIKVTQTGSASNVWWSIAEFHVYNQNPLLLNRSGWTAIGSPDPNSSAANTLDNNLTTRWTNGSAPAPGQWFQIDMKKINTISGIELNAATSIGDYPPGYEVNISMDGTNWKMVAKGSIPAQDNVISFPVDTARYIKVTQTGSSTNSWWSIHEFNVFGVQMAPSVGNPINHSGWTATASVSGSGSPSNAIDGTLGTAWRTGSSQAGNEFFQIDLGSTQSFSMVELNAAPLVAGNPNAYPTDAPANYEVYVSNGGAWTLVAQGSTTGQPITRIKFPTQNARFINVHQTGVNAWHQWTIGEFNVYH</sequence>
<comment type="similarity">
    <text evidence="1 4">Belongs to the glycosyl hydrolase 30 family.</text>
</comment>
<feature type="domain" description="F5/8 type C" evidence="6">
    <location>
        <begin position="925"/>
        <end position="1069"/>
    </location>
</feature>
<reference evidence="7 8" key="1">
    <citation type="submission" date="2019-10" db="EMBL/GenBank/DDBJ databases">
        <title>Description of Paenibacillus humi sp. nov.</title>
        <authorList>
            <person name="Carlier A."/>
            <person name="Qi S."/>
        </authorList>
    </citation>
    <scope>NUCLEOTIDE SEQUENCE [LARGE SCALE GENOMIC DNA]</scope>
    <source>
        <strain evidence="7 8">LMG 31461</strain>
    </source>
</reference>
<comment type="caution">
    <text evidence="7">The sequence shown here is derived from an EMBL/GenBank/DDBJ whole genome shotgun (WGS) entry which is preliminary data.</text>
</comment>
<dbReference type="Pfam" id="PF00754">
    <property type="entry name" value="F5_F8_type_C"/>
    <property type="match status" value="4"/>
</dbReference>
<evidence type="ECO:0000256" key="4">
    <source>
        <dbReference type="RuleBase" id="RU361188"/>
    </source>
</evidence>
<dbReference type="PANTHER" id="PTHR11069">
    <property type="entry name" value="GLUCOSYLCERAMIDASE"/>
    <property type="match status" value="1"/>
</dbReference>
<feature type="chain" id="PRO_5046836341" description="F5/8 type C domain-containing protein" evidence="5">
    <location>
        <begin position="40"/>
        <end position="1069"/>
    </location>
</feature>
<dbReference type="InterPro" id="IPR001139">
    <property type="entry name" value="Glyco_hydro_30"/>
</dbReference>